<evidence type="ECO:0000256" key="1">
    <source>
        <dbReference type="SAM" id="Phobius"/>
    </source>
</evidence>
<evidence type="ECO:0000313" key="2">
    <source>
        <dbReference type="EMBL" id="GAA0615618.1"/>
    </source>
</evidence>
<dbReference type="EMBL" id="BAAADS010000026">
    <property type="protein sequence ID" value="GAA0615618.1"/>
    <property type="molecule type" value="Genomic_DNA"/>
</dbReference>
<gene>
    <name evidence="2" type="ORF">GCM10009001_36070</name>
</gene>
<proteinExistence type="predicted"/>
<keyword evidence="1" id="KW-0812">Transmembrane</keyword>
<organism evidence="2 3">
    <name type="scientific">Virgibacillus siamensis</name>
    <dbReference type="NCBI Taxonomy" id="480071"/>
    <lineage>
        <taxon>Bacteria</taxon>
        <taxon>Bacillati</taxon>
        <taxon>Bacillota</taxon>
        <taxon>Bacilli</taxon>
        <taxon>Bacillales</taxon>
        <taxon>Bacillaceae</taxon>
        <taxon>Virgibacillus</taxon>
    </lineage>
</organism>
<dbReference type="RefSeq" id="WP_343816457.1">
    <property type="nucleotide sequence ID" value="NZ_BAAADS010000026.1"/>
</dbReference>
<comment type="caution">
    <text evidence="2">The sequence shown here is derived from an EMBL/GenBank/DDBJ whole genome shotgun (WGS) entry which is preliminary data.</text>
</comment>
<keyword evidence="1" id="KW-1133">Transmembrane helix</keyword>
<keyword evidence="1" id="KW-0472">Membrane</keyword>
<keyword evidence="3" id="KW-1185">Reference proteome</keyword>
<dbReference type="Proteomes" id="UP001500866">
    <property type="component" value="Unassembled WGS sequence"/>
</dbReference>
<reference evidence="2 3" key="1">
    <citation type="journal article" date="2019" name="Int. J. Syst. Evol. Microbiol.">
        <title>The Global Catalogue of Microorganisms (GCM) 10K type strain sequencing project: providing services to taxonomists for standard genome sequencing and annotation.</title>
        <authorList>
            <consortium name="The Broad Institute Genomics Platform"/>
            <consortium name="The Broad Institute Genome Sequencing Center for Infectious Disease"/>
            <person name="Wu L."/>
            <person name="Ma J."/>
        </authorList>
    </citation>
    <scope>NUCLEOTIDE SEQUENCE [LARGE SCALE GENOMIC DNA]</scope>
    <source>
        <strain evidence="2 3">JCM 15395</strain>
    </source>
</reference>
<name>A0ABN1GP82_9BACI</name>
<protein>
    <submittedName>
        <fullName evidence="2">EcsC family protein</fullName>
    </submittedName>
</protein>
<accession>A0ABN1GP82</accession>
<feature type="transmembrane region" description="Helical" evidence="1">
    <location>
        <begin position="138"/>
        <end position="159"/>
    </location>
</feature>
<evidence type="ECO:0000313" key="3">
    <source>
        <dbReference type="Proteomes" id="UP001500866"/>
    </source>
</evidence>
<sequence length="274" mass="30131">MANKDKNVNIEKVVDQALKIPGVKVDRDDFLEQKFSKLVTSSQLEEILEFGPYNAGINKSTIDNVAKSVIHKRTVKSTSVSFGAGIPGGLAMAATIPTDIAQFFYHSLILAQELAYMYGHQDLWLDEHLDTEKARNNLILYLGVMFGVAGSSSAIKFISSGASKEVLKRLPQKALTKTFYYPIAKKVAGYIGIKVNKDIFAKGVSKVIPVLGGVVSGSVTYATMKPMGKRLASVLSSSLDITKNELYNEYMDMKEEFPEIIDIDFEEVDEKGEA</sequence>